<comment type="catalytic activity">
    <reaction evidence="1">
        <text>ATP + protein L-histidine = ADP + protein N-phospho-L-histidine.</text>
        <dbReference type="EC" id="2.7.13.3"/>
    </reaction>
</comment>
<reference evidence="5" key="1">
    <citation type="submission" date="2022-03" db="EMBL/GenBank/DDBJ databases">
        <title>Genome Identification and Characterization of new species Bdellovibrio reynosense LBG001 sp. nov. from a Mexico soil sample.</title>
        <authorList>
            <person name="Camilli A."/>
            <person name="Ajao Y."/>
            <person name="Guo X."/>
        </authorList>
    </citation>
    <scope>NUCLEOTIDE SEQUENCE</scope>
    <source>
        <strain evidence="5">LBG001</strain>
    </source>
</reference>
<dbReference type="PROSITE" id="PS50109">
    <property type="entry name" value="HIS_KIN"/>
    <property type="match status" value="1"/>
</dbReference>
<dbReference type="CDD" id="cd00075">
    <property type="entry name" value="HATPase"/>
    <property type="match status" value="1"/>
</dbReference>
<dbReference type="RefSeq" id="WP_243540369.1">
    <property type="nucleotide sequence ID" value="NZ_CP093442.1"/>
</dbReference>
<sequence>MAILSVTYEAYRAKSSVEDYVGIWEDDIARAKLFQGDQSLQNKILKQLKEVHSAVGTTEVQNPEKLQCVFSTDVPLTYHSLPSGSIRVCFNVVDLSLSALASPLFMLGILLALISLGVGLRREFMNRLQEQRLEAELALSKKIAQISRQVAHDIRGPLSALTTLNELDHNMAPDRKELLDLAVKRIRGIADDLLSTGVKAAQDIVQAVPQAAEGHDLTTMLEPLVKEYKFAHPQVNFAWSKHLYSEKALVQLETIKIQRIVSNLLNNSLEALPAHEATIQLVLMERENHWLLQVMDNGKGIPEDILPKLAEEGATHGKQNGHGLGLFDAKKTLQSIGGDLQIRSKLDVGTQVSLIFPK</sequence>
<keyword evidence="5" id="KW-0808">Transferase</keyword>
<dbReference type="Gene3D" id="3.30.565.10">
    <property type="entry name" value="Histidine kinase-like ATPase, C-terminal domain"/>
    <property type="match status" value="1"/>
</dbReference>
<dbReference type="SMART" id="SM00387">
    <property type="entry name" value="HATPase_c"/>
    <property type="match status" value="1"/>
</dbReference>
<dbReference type="InterPro" id="IPR036890">
    <property type="entry name" value="HATPase_C_sf"/>
</dbReference>
<keyword evidence="3" id="KW-0812">Transmembrane</keyword>
<protein>
    <recommendedName>
        <fullName evidence="2">histidine kinase</fullName>
        <ecNumber evidence="2">2.7.13.3</ecNumber>
    </recommendedName>
</protein>
<proteinExistence type="predicted"/>
<feature type="transmembrane region" description="Helical" evidence="3">
    <location>
        <begin position="100"/>
        <end position="120"/>
    </location>
</feature>
<evidence type="ECO:0000256" key="1">
    <source>
        <dbReference type="ARBA" id="ARBA00000085"/>
    </source>
</evidence>
<name>A0ABY4CCL2_9BACT</name>
<dbReference type="EC" id="2.7.13.3" evidence="2"/>
<organism evidence="5 6">
    <name type="scientific">Bdellovibrio reynosensis</name>
    <dbReference type="NCBI Taxonomy" id="2835041"/>
    <lineage>
        <taxon>Bacteria</taxon>
        <taxon>Pseudomonadati</taxon>
        <taxon>Bdellovibrionota</taxon>
        <taxon>Bdellovibrionia</taxon>
        <taxon>Bdellovibrionales</taxon>
        <taxon>Pseudobdellovibrionaceae</taxon>
        <taxon>Bdellovibrio</taxon>
    </lineage>
</organism>
<keyword evidence="3" id="KW-1133">Transmembrane helix</keyword>
<dbReference type="InterPro" id="IPR005467">
    <property type="entry name" value="His_kinase_dom"/>
</dbReference>
<dbReference type="Pfam" id="PF02518">
    <property type="entry name" value="HATPase_c"/>
    <property type="match status" value="1"/>
</dbReference>
<keyword evidence="3" id="KW-0472">Membrane</keyword>
<keyword evidence="6" id="KW-1185">Reference proteome</keyword>
<dbReference type="InterPro" id="IPR003594">
    <property type="entry name" value="HATPase_dom"/>
</dbReference>
<feature type="domain" description="Histidine kinase" evidence="4">
    <location>
        <begin position="149"/>
        <end position="358"/>
    </location>
</feature>
<dbReference type="GO" id="GO:0016301">
    <property type="term" value="F:kinase activity"/>
    <property type="evidence" value="ECO:0007669"/>
    <property type="project" value="UniProtKB-KW"/>
</dbReference>
<keyword evidence="5" id="KW-0418">Kinase</keyword>
<gene>
    <name evidence="5" type="ORF">MNR06_06715</name>
</gene>
<dbReference type="PRINTS" id="PR00344">
    <property type="entry name" value="BCTRLSENSOR"/>
</dbReference>
<evidence type="ECO:0000259" key="4">
    <source>
        <dbReference type="PROSITE" id="PS50109"/>
    </source>
</evidence>
<accession>A0ABY4CCL2</accession>
<evidence type="ECO:0000256" key="3">
    <source>
        <dbReference type="SAM" id="Phobius"/>
    </source>
</evidence>
<dbReference type="PANTHER" id="PTHR43065">
    <property type="entry name" value="SENSOR HISTIDINE KINASE"/>
    <property type="match status" value="1"/>
</dbReference>
<evidence type="ECO:0000256" key="2">
    <source>
        <dbReference type="ARBA" id="ARBA00012438"/>
    </source>
</evidence>
<dbReference type="InterPro" id="IPR004358">
    <property type="entry name" value="Sig_transdc_His_kin-like_C"/>
</dbReference>
<evidence type="ECO:0000313" key="6">
    <source>
        <dbReference type="Proteomes" id="UP000830116"/>
    </source>
</evidence>
<dbReference type="SUPFAM" id="SSF55874">
    <property type="entry name" value="ATPase domain of HSP90 chaperone/DNA topoisomerase II/histidine kinase"/>
    <property type="match status" value="1"/>
</dbReference>
<dbReference type="Proteomes" id="UP000830116">
    <property type="component" value="Chromosome"/>
</dbReference>
<evidence type="ECO:0000313" key="5">
    <source>
        <dbReference type="EMBL" id="UOF02640.1"/>
    </source>
</evidence>
<dbReference type="EMBL" id="CP093442">
    <property type="protein sequence ID" value="UOF02640.1"/>
    <property type="molecule type" value="Genomic_DNA"/>
</dbReference>